<dbReference type="Gene3D" id="3.60.21.10">
    <property type="match status" value="1"/>
</dbReference>
<evidence type="ECO:0000313" key="9">
    <source>
        <dbReference type="EMBL" id="KIE13580.1"/>
    </source>
</evidence>
<dbReference type="GO" id="GO:0006310">
    <property type="term" value="P:DNA recombination"/>
    <property type="evidence" value="ECO:0007669"/>
    <property type="project" value="UniProtKB-KW"/>
</dbReference>
<reference evidence="8" key="2">
    <citation type="submission" date="2019-11" db="EMBL/GenBank/DDBJ databases">
        <title>Improved Assembly of Tolypothrix boutellei genome.</title>
        <authorList>
            <person name="Sarangi A.N."/>
            <person name="Mukherjee M."/>
            <person name="Ghosh S."/>
            <person name="Singh D."/>
            <person name="Das A."/>
            <person name="Kant S."/>
            <person name="Prusty A."/>
            <person name="Tripathy S."/>
        </authorList>
    </citation>
    <scope>NUCLEOTIDE SEQUENCE</scope>
    <source>
        <strain evidence="8">VB521301</strain>
    </source>
</reference>
<evidence type="ECO:0000256" key="6">
    <source>
        <dbReference type="RuleBase" id="RU363069"/>
    </source>
</evidence>
<organism evidence="9">
    <name type="scientific">Tolypothrix bouteillei VB521301</name>
    <dbReference type="NCBI Taxonomy" id="1479485"/>
    <lineage>
        <taxon>Bacteria</taxon>
        <taxon>Bacillati</taxon>
        <taxon>Cyanobacteriota</taxon>
        <taxon>Cyanophyceae</taxon>
        <taxon>Nostocales</taxon>
        <taxon>Tolypothrichaceae</taxon>
        <taxon>Tolypothrix</taxon>
    </lineage>
</organism>
<dbReference type="RefSeq" id="WP_038080517.1">
    <property type="nucleotide sequence ID" value="NZ_JHEG04000001.1"/>
</dbReference>
<keyword evidence="6" id="KW-0233">DNA recombination</keyword>
<dbReference type="NCBIfam" id="TIGR00619">
    <property type="entry name" value="sbcd"/>
    <property type="match status" value="1"/>
</dbReference>
<comment type="function">
    <text evidence="6">SbcCD cleaves DNA hairpin structures. These structures can inhibit DNA replication and are intermediates in certain DNA recombination reactions. The complex acts as a 3'-&gt;5' double strand exonuclease that can open hairpins. It also has a 5' single-strand endonuclease activity.</text>
</comment>
<dbReference type="PANTHER" id="PTHR30337">
    <property type="entry name" value="COMPONENT OF ATP-DEPENDENT DSDNA EXONUCLEASE"/>
    <property type="match status" value="1"/>
</dbReference>
<keyword evidence="6" id="KW-0255">Endonuclease</keyword>
<dbReference type="PANTHER" id="PTHR30337:SF0">
    <property type="entry name" value="NUCLEASE SBCCD SUBUNIT D"/>
    <property type="match status" value="1"/>
</dbReference>
<dbReference type="InterPro" id="IPR004593">
    <property type="entry name" value="SbcD"/>
</dbReference>
<dbReference type="InterPro" id="IPR029052">
    <property type="entry name" value="Metallo-depent_PP-like"/>
</dbReference>
<sequence>MRLIHTADWHLGKRLKGEDRTPEIAAALDEILKQAKARQVDAVLVAGDIYDVPNPPAEAEQVAYNFFCKLKEAKIPAVAIAGNHDSAFRFDGIAKLLSFVGVQALGRPQPPNKGGVIHVDTPSGKLCVAAMPFASERRLLKYEDLWDKDDLEQRQHYRFQVQKLLGKLATQFRDDSVNVIMAHMTIEGSLRAYSEVDYYTRDTYLISGQTLPPTAQYIALGHIHKPQKISHAAPTCYAGSLVQIDFGEAGEEKGFYLVEVEPGRPAKPEFIPVPCQKPLKVVRCHENDLEDTLEANRTHPGFLKLVVELTAPKTGLAEMVRKVCPQTLIVEPHYLKTEQEIATEYREDNQFDAVEEFRRYYLQRHENTVPPSILEAFEKLYQEMSDASA</sequence>
<comment type="subunit">
    <text evidence="6">Heterodimer of SbcC and SbcD.</text>
</comment>
<evidence type="ECO:0000256" key="1">
    <source>
        <dbReference type="ARBA" id="ARBA00010555"/>
    </source>
</evidence>
<protein>
    <recommendedName>
        <fullName evidence="2 6">Nuclease SbcCD subunit D</fullName>
    </recommendedName>
</protein>
<dbReference type="EMBL" id="JHEG04000001">
    <property type="protein sequence ID" value="KAF3884241.1"/>
    <property type="molecule type" value="Genomic_DNA"/>
</dbReference>
<feature type="domain" description="Calcineurin-like phosphoesterase" evidence="7">
    <location>
        <begin position="1"/>
        <end position="226"/>
    </location>
</feature>
<dbReference type="OrthoDB" id="9773856at2"/>
<dbReference type="InterPro" id="IPR050535">
    <property type="entry name" value="DNA_Repair-Maintenance_Comp"/>
</dbReference>
<keyword evidence="6" id="KW-0235">DNA replication</keyword>
<dbReference type="AlphaFoldDB" id="A0A0C1RNK7"/>
<gene>
    <name evidence="6" type="primary">sbcD</name>
    <name evidence="9" type="ORF">DA73_0202505</name>
    <name evidence="8" type="ORF">DA73_0400001095</name>
</gene>
<dbReference type="GO" id="GO:0008408">
    <property type="term" value="F:3'-5' exonuclease activity"/>
    <property type="evidence" value="ECO:0007669"/>
    <property type="project" value="InterPro"/>
</dbReference>
<dbReference type="GO" id="GO:0006260">
    <property type="term" value="P:DNA replication"/>
    <property type="evidence" value="ECO:0007669"/>
    <property type="project" value="UniProtKB-KW"/>
</dbReference>
<evidence type="ECO:0000256" key="3">
    <source>
        <dbReference type="ARBA" id="ARBA00022722"/>
    </source>
</evidence>
<dbReference type="EMBL" id="JHEG02000012">
    <property type="protein sequence ID" value="KIE13580.1"/>
    <property type="molecule type" value="Genomic_DNA"/>
</dbReference>
<evidence type="ECO:0000256" key="4">
    <source>
        <dbReference type="ARBA" id="ARBA00022801"/>
    </source>
</evidence>
<comment type="caution">
    <text evidence="9">The sequence shown here is derived from an EMBL/GenBank/DDBJ whole genome shotgun (WGS) entry which is preliminary data.</text>
</comment>
<dbReference type="STRING" id="1479485.DA73_0202505"/>
<reference evidence="9" key="1">
    <citation type="journal article" date="2015" name="Genome Announc.">
        <title>Draft Genome Sequence of Tolypothrix boutellei Strain VB521301.</title>
        <authorList>
            <person name="Chandrababunaidu M.M."/>
            <person name="Singh D."/>
            <person name="Sen D."/>
            <person name="Bhan S."/>
            <person name="Das S."/>
            <person name="Gupta A."/>
            <person name="Adhikary S.P."/>
            <person name="Tripathy S."/>
        </authorList>
    </citation>
    <scope>NUCLEOTIDE SEQUENCE</scope>
    <source>
        <strain evidence="9">VB521301</strain>
    </source>
</reference>
<evidence type="ECO:0000313" key="8">
    <source>
        <dbReference type="EMBL" id="KAF3884241.1"/>
    </source>
</evidence>
<proteinExistence type="inferred from homology"/>
<evidence type="ECO:0000256" key="5">
    <source>
        <dbReference type="ARBA" id="ARBA00022839"/>
    </source>
</evidence>
<keyword evidence="5 6" id="KW-0269">Exonuclease</keyword>
<keyword evidence="3 6" id="KW-0540">Nuclease</keyword>
<accession>A0A0C1RNK7</accession>
<dbReference type="InterPro" id="IPR004843">
    <property type="entry name" value="Calcineurin-like_PHP"/>
</dbReference>
<comment type="similarity">
    <text evidence="1 6">Belongs to the SbcD family.</text>
</comment>
<evidence type="ECO:0000259" key="7">
    <source>
        <dbReference type="Pfam" id="PF00149"/>
    </source>
</evidence>
<dbReference type="Proteomes" id="UP000029738">
    <property type="component" value="Unassembled WGS sequence"/>
</dbReference>
<dbReference type="InterPro" id="IPR041796">
    <property type="entry name" value="Mre11_N"/>
</dbReference>
<dbReference type="Pfam" id="PF00149">
    <property type="entry name" value="Metallophos"/>
    <property type="match status" value="1"/>
</dbReference>
<dbReference type="CDD" id="cd00840">
    <property type="entry name" value="MPP_Mre11_N"/>
    <property type="match status" value="1"/>
</dbReference>
<dbReference type="SUPFAM" id="SSF56300">
    <property type="entry name" value="Metallo-dependent phosphatases"/>
    <property type="match status" value="1"/>
</dbReference>
<evidence type="ECO:0000256" key="2">
    <source>
        <dbReference type="ARBA" id="ARBA00013365"/>
    </source>
</evidence>
<evidence type="ECO:0000313" key="10">
    <source>
        <dbReference type="Proteomes" id="UP000029738"/>
    </source>
</evidence>
<name>A0A0C1RNK7_9CYAN</name>
<keyword evidence="4 6" id="KW-0378">Hydrolase</keyword>
<keyword evidence="10" id="KW-1185">Reference proteome</keyword>
<dbReference type="GO" id="GO:0004519">
    <property type="term" value="F:endonuclease activity"/>
    <property type="evidence" value="ECO:0007669"/>
    <property type="project" value="UniProtKB-KW"/>
</dbReference>